<protein>
    <recommendedName>
        <fullName evidence="2">Universal stress protein</fullName>
    </recommendedName>
</protein>
<dbReference type="PRINTS" id="PR01438">
    <property type="entry name" value="UNVRSLSTRESS"/>
</dbReference>
<evidence type="ECO:0000256" key="2">
    <source>
        <dbReference type="PIRNR" id="PIRNR006276"/>
    </source>
</evidence>
<gene>
    <name evidence="4" type="ORF">HKN21_16140</name>
</gene>
<accession>A0A7Y2EH09</accession>
<feature type="domain" description="UspA" evidence="3">
    <location>
        <begin position="5"/>
        <end position="142"/>
    </location>
</feature>
<dbReference type="Proteomes" id="UP000547674">
    <property type="component" value="Unassembled WGS sequence"/>
</dbReference>
<evidence type="ECO:0000313" key="5">
    <source>
        <dbReference type="Proteomes" id="UP000547674"/>
    </source>
</evidence>
<dbReference type="AlphaFoldDB" id="A0A7Y2EH09"/>
<proteinExistence type="inferred from homology"/>
<dbReference type="Gene3D" id="3.40.50.620">
    <property type="entry name" value="HUPs"/>
    <property type="match status" value="1"/>
</dbReference>
<dbReference type="PANTHER" id="PTHR46268">
    <property type="entry name" value="STRESS RESPONSE PROTEIN NHAX"/>
    <property type="match status" value="1"/>
</dbReference>
<dbReference type="InterPro" id="IPR014729">
    <property type="entry name" value="Rossmann-like_a/b/a_fold"/>
</dbReference>
<keyword evidence="2" id="KW-0963">Cytoplasm</keyword>
<comment type="subcellular location">
    <subcellularLocation>
        <location evidence="2">Cytoplasm</location>
    </subcellularLocation>
</comment>
<dbReference type="PANTHER" id="PTHR46268:SF6">
    <property type="entry name" value="UNIVERSAL STRESS PROTEIN UP12"/>
    <property type="match status" value="1"/>
</dbReference>
<evidence type="ECO:0000256" key="1">
    <source>
        <dbReference type="ARBA" id="ARBA00008791"/>
    </source>
</evidence>
<dbReference type="SUPFAM" id="SSF52402">
    <property type="entry name" value="Adenine nucleotide alpha hydrolases-like"/>
    <property type="match status" value="1"/>
</dbReference>
<dbReference type="InterPro" id="IPR006015">
    <property type="entry name" value="Universal_stress_UspA"/>
</dbReference>
<dbReference type="InterPro" id="IPR006016">
    <property type="entry name" value="UspA"/>
</dbReference>
<evidence type="ECO:0000313" key="4">
    <source>
        <dbReference type="EMBL" id="NNF08293.1"/>
    </source>
</evidence>
<dbReference type="EMBL" id="JABDJR010000647">
    <property type="protein sequence ID" value="NNF08293.1"/>
    <property type="molecule type" value="Genomic_DNA"/>
</dbReference>
<comment type="similarity">
    <text evidence="1 2">Belongs to the universal stress protein A family.</text>
</comment>
<reference evidence="4 5" key="1">
    <citation type="submission" date="2020-03" db="EMBL/GenBank/DDBJ databases">
        <title>Metabolic flexibility allows generalist bacteria to become dominant in a frequently disturbed ecosystem.</title>
        <authorList>
            <person name="Chen Y.-J."/>
            <person name="Leung P.M."/>
            <person name="Bay S.K."/>
            <person name="Hugenholtz P."/>
            <person name="Kessler A.J."/>
            <person name="Shelley G."/>
            <person name="Waite D.W."/>
            <person name="Cook P.L."/>
            <person name="Greening C."/>
        </authorList>
    </citation>
    <scope>NUCLEOTIDE SEQUENCE [LARGE SCALE GENOMIC DNA]</scope>
    <source>
        <strain evidence="4">SS_bin_28</strain>
    </source>
</reference>
<dbReference type="PIRSF" id="PIRSF006276">
    <property type="entry name" value="UspA"/>
    <property type="match status" value="1"/>
</dbReference>
<dbReference type="CDD" id="cd00293">
    <property type="entry name" value="USP-like"/>
    <property type="match status" value="1"/>
</dbReference>
<sequence length="147" mass="16268">MHIEFKTIMVPSDFSLYSRAAYRYAQKLADDDSRILLVHVVDDAPLTLGYVGLGAIQDVRSQVAEDAEKELRSLEDESPRVPVEHRVIHGAPAKAIVELAEAEKVDLVVMGTHGRSGWDHLMLGSVTEKVLRKAPCPVLVVRDPSKE</sequence>
<evidence type="ECO:0000259" key="3">
    <source>
        <dbReference type="Pfam" id="PF00582"/>
    </source>
</evidence>
<name>A0A7Y2EH09_UNCEI</name>
<dbReference type="GO" id="GO:0005737">
    <property type="term" value="C:cytoplasm"/>
    <property type="evidence" value="ECO:0007669"/>
    <property type="project" value="UniProtKB-SubCell"/>
</dbReference>
<dbReference type="Pfam" id="PF00582">
    <property type="entry name" value="Usp"/>
    <property type="match status" value="1"/>
</dbReference>
<comment type="caution">
    <text evidence="4">The sequence shown here is derived from an EMBL/GenBank/DDBJ whole genome shotgun (WGS) entry which is preliminary data.</text>
</comment>
<organism evidence="4 5">
    <name type="scientific">Eiseniibacteriota bacterium</name>
    <dbReference type="NCBI Taxonomy" id="2212470"/>
    <lineage>
        <taxon>Bacteria</taxon>
        <taxon>Candidatus Eiseniibacteriota</taxon>
    </lineage>
</organism>